<evidence type="ECO:0000256" key="3">
    <source>
        <dbReference type="ARBA" id="ARBA00023015"/>
    </source>
</evidence>
<dbReference type="InterPro" id="IPR007627">
    <property type="entry name" value="RNA_pol_sigma70_r2"/>
</dbReference>
<evidence type="ECO:0000256" key="5">
    <source>
        <dbReference type="ARBA" id="ARBA00023125"/>
    </source>
</evidence>
<dbReference type="PANTHER" id="PTHR30603">
    <property type="entry name" value="RNA POLYMERASE SIGMA FACTOR RPO"/>
    <property type="match status" value="1"/>
</dbReference>
<proteinExistence type="inferred from homology"/>
<dbReference type="Pfam" id="PF04545">
    <property type="entry name" value="Sigma70_r4"/>
    <property type="match status" value="1"/>
</dbReference>
<feature type="domain" description="RNA polymerase sigma-70" evidence="8">
    <location>
        <begin position="302"/>
        <end position="315"/>
    </location>
</feature>
<organism evidence="10">
    <name type="scientific">hydrothermal vent metagenome</name>
    <dbReference type="NCBI Taxonomy" id="652676"/>
    <lineage>
        <taxon>unclassified sequences</taxon>
        <taxon>metagenomes</taxon>
        <taxon>ecological metagenomes</taxon>
    </lineage>
</organism>
<dbReference type="AlphaFoldDB" id="A0A3B1CSP8"/>
<dbReference type="GO" id="GO:0003677">
    <property type="term" value="F:DNA binding"/>
    <property type="evidence" value="ECO:0007669"/>
    <property type="project" value="UniProtKB-KW"/>
</dbReference>
<dbReference type="InterPro" id="IPR012760">
    <property type="entry name" value="RNA_pol_sigma_RpoD_C"/>
</dbReference>
<dbReference type="FunFam" id="1.10.601.10:FF:000001">
    <property type="entry name" value="RNA polymerase sigma factor SigA"/>
    <property type="match status" value="1"/>
</dbReference>
<keyword evidence="6" id="KW-0804">Transcription</keyword>
<dbReference type="SUPFAM" id="SSF88946">
    <property type="entry name" value="Sigma2 domain of RNA polymerase sigma factors"/>
    <property type="match status" value="1"/>
</dbReference>
<reference evidence="10" key="1">
    <citation type="submission" date="2018-06" db="EMBL/GenBank/DDBJ databases">
        <authorList>
            <person name="Zhirakovskaya E."/>
        </authorList>
    </citation>
    <scope>NUCLEOTIDE SEQUENCE</scope>
</reference>
<keyword evidence="2" id="KW-0963">Cytoplasm</keyword>
<protein>
    <submittedName>
        <fullName evidence="10">RNA polymerase sigma factor RpoD</fullName>
    </submittedName>
</protein>
<evidence type="ECO:0000256" key="4">
    <source>
        <dbReference type="ARBA" id="ARBA00023082"/>
    </source>
</evidence>
<dbReference type="InterPro" id="IPR014284">
    <property type="entry name" value="RNA_pol_sigma-70_dom"/>
</dbReference>
<gene>
    <name evidence="10" type="ORF">MNBD_NITROSPIRAE02-1392</name>
</gene>
<dbReference type="HAMAP" id="MF_00963">
    <property type="entry name" value="Sigma70_RpoD_SigA"/>
    <property type="match status" value="1"/>
</dbReference>
<dbReference type="Gene3D" id="1.10.10.10">
    <property type="entry name" value="Winged helix-like DNA-binding domain superfamily/Winged helix DNA-binding domain"/>
    <property type="match status" value="2"/>
</dbReference>
<dbReference type="CDD" id="cd06171">
    <property type="entry name" value="Sigma70_r4"/>
    <property type="match status" value="1"/>
</dbReference>
<dbReference type="InterPro" id="IPR007630">
    <property type="entry name" value="RNA_pol_sigma70_r4"/>
</dbReference>
<dbReference type="InterPro" id="IPR000943">
    <property type="entry name" value="RNA_pol_sigma70"/>
</dbReference>
<dbReference type="PANTHER" id="PTHR30603:SF60">
    <property type="entry name" value="RNA POLYMERASE SIGMA FACTOR RPOD"/>
    <property type="match status" value="1"/>
</dbReference>
<keyword evidence="3" id="KW-0805">Transcription regulation</keyword>
<dbReference type="EMBL" id="UOGH01000054">
    <property type="protein sequence ID" value="VAX27653.1"/>
    <property type="molecule type" value="Genomic_DNA"/>
</dbReference>
<evidence type="ECO:0000256" key="7">
    <source>
        <dbReference type="SAM" id="MobiDB-lite"/>
    </source>
</evidence>
<evidence type="ECO:0000256" key="1">
    <source>
        <dbReference type="ARBA" id="ARBA00007788"/>
    </source>
</evidence>
<dbReference type="GO" id="GO:0016987">
    <property type="term" value="F:sigma factor activity"/>
    <property type="evidence" value="ECO:0007669"/>
    <property type="project" value="UniProtKB-KW"/>
</dbReference>
<keyword evidence="5" id="KW-0238">DNA-binding</keyword>
<accession>A0A3B1CSP8</accession>
<sequence length="514" mass="60230">MKEYFDFYEDSIYDSDGSGLRPEEKDMYEEEEAGQGVKEEHDPLRSYMKEMGAVPLLTREGEVEIAKEVERRKQQLTLATFSVPLILKKLITLGELIERGEAPLGEIVLTEGDESEEDLLDKKREFFRHTERIRELFNKRMQLLGELSRDGRREKVIRELKNNRKDVYEEIRNLNLKDCTVNTFADELKRLSEMLIQNHRELMLIKRRLRKRNISIPVEEDISKYPEKVQDILREFFLKQNEIAAMEKEIGMEGPELRHVLRAIHKADNTIHDVKSRLVEANLRLVISIAKRYIGKGLSFSDLIQEGNIGLMRAVDKFEYRRGYKFSTYATWWIRQAITRAIADQSRTIRIPVHMIETINKVTKSSRELVQEFGREPTEEEIARKIDMPEARVKEILKIAKEPISLESPVGDDEDGQLRDFIEDTLMSSPLDEAIHGDLRRNIEKVLMSLNPKEAEVIRKRYGLDGSNFPHTLEQVGKAMEVTRERVRQIEVKAIRKLKHPSRSRWLKSFIERT</sequence>
<name>A0A3B1CSP8_9ZZZZ</name>
<keyword evidence="4" id="KW-0731">Sigma factor</keyword>
<feature type="region of interest" description="Disordered" evidence="7">
    <location>
        <begin position="13"/>
        <end position="40"/>
    </location>
</feature>
<dbReference type="NCBIfam" id="TIGR02393">
    <property type="entry name" value="RpoD_Cterm"/>
    <property type="match status" value="1"/>
</dbReference>
<dbReference type="PROSITE" id="PS00716">
    <property type="entry name" value="SIGMA70_2"/>
    <property type="match status" value="1"/>
</dbReference>
<dbReference type="PROSITE" id="PS00715">
    <property type="entry name" value="SIGMA70_1"/>
    <property type="match status" value="1"/>
</dbReference>
<feature type="domain" description="RNA polymerase sigma-70" evidence="9">
    <location>
        <begin position="472"/>
        <end position="498"/>
    </location>
</feature>
<dbReference type="Gene3D" id="1.10.601.10">
    <property type="entry name" value="RNA Polymerase Primary Sigma Factor"/>
    <property type="match status" value="1"/>
</dbReference>
<dbReference type="SUPFAM" id="SSF88659">
    <property type="entry name" value="Sigma3 and sigma4 domains of RNA polymerase sigma factors"/>
    <property type="match status" value="2"/>
</dbReference>
<evidence type="ECO:0000256" key="6">
    <source>
        <dbReference type="ARBA" id="ARBA00023163"/>
    </source>
</evidence>
<dbReference type="Pfam" id="PF00140">
    <property type="entry name" value="Sigma70_r1_2"/>
    <property type="match status" value="1"/>
</dbReference>
<dbReference type="InterPro" id="IPR050239">
    <property type="entry name" value="Sigma-70_RNA_pol_init_factors"/>
</dbReference>
<evidence type="ECO:0000259" key="8">
    <source>
        <dbReference type="PROSITE" id="PS00715"/>
    </source>
</evidence>
<dbReference type="InterPro" id="IPR007624">
    <property type="entry name" value="RNA_pol_sigma70_r3"/>
</dbReference>
<dbReference type="GO" id="GO:0006352">
    <property type="term" value="P:DNA-templated transcription initiation"/>
    <property type="evidence" value="ECO:0007669"/>
    <property type="project" value="InterPro"/>
</dbReference>
<dbReference type="InterPro" id="IPR013324">
    <property type="entry name" value="RNA_pol_sigma_r3/r4-like"/>
</dbReference>
<dbReference type="InterPro" id="IPR013325">
    <property type="entry name" value="RNA_pol_sigma_r2"/>
</dbReference>
<dbReference type="NCBIfam" id="TIGR02937">
    <property type="entry name" value="sigma70-ECF"/>
    <property type="match status" value="1"/>
</dbReference>
<evidence type="ECO:0000256" key="2">
    <source>
        <dbReference type="ARBA" id="ARBA00022490"/>
    </source>
</evidence>
<comment type="similarity">
    <text evidence="1">Belongs to the sigma-70 factor family.</text>
</comment>
<dbReference type="PRINTS" id="PR00046">
    <property type="entry name" value="SIGMA70FCT"/>
</dbReference>
<dbReference type="Pfam" id="PF04539">
    <property type="entry name" value="Sigma70_r3"/>
    <property type="match status" value="1"/>
</dbReference>
<dbReference type="InterPro" id="IPR028630">
    <property type="entry name" value="Sigma70_RpoD"/>
</dbReference>
<dbReference type="Pfam" id="PF04542">
    <property type="entry name" value="Sigma70_r2"/>
    <property type="match status" value="1"/>
</dbReference>
<evidence type="ECO:0000313" key="10">
    <source>
        <dbReference type="EMBL" id="VAX27653.1"/>
    </source>
</evidence>
<evidence type="ECO:0000259" key="9">
    <source>
        <dbReference type="PROSITE" id="PS00716"/>
    </source>
</evidence>
<dbReference type="InterPro" id="IPR009042">
    <property type="entry name" value="RNA_pol_sigma70_r1_2"/>
</dbReference>
<dbReference type="InterPro" id="IPR036388">
    <property type="entry name" value="WH-like_DNA-bd_sf"/>
</dbReference>